<proteinExistence type="predicted"/>
<keyword evidence="2" id="KW-0472">Membrane</keyword>
<dbReference type="OrthoDB" id="330633at2157"/>
<evidence type="ECO:0000256" key="2">
    <source>
        <dbReference type="SAM" id="Phobius"/>
    </source>
</evidence>
<keyword evidence="5" id="KW-1185">Reference proteome</keyword>
<evidence type="ECO:0000313" key="5">
    <source>
        <dbReference type="Proteomes" id="UP000011531"/>
    </source>
</evidence>
<organism evidence="4 5">
    <name type="scientific">Natronococcus jeotgali DSM 18795</name>
    <dbReference type="NCBI Taxonomy" id="1227498"/>
    <lineage>
        <taxon>Archaea</taxon>
        <taxon>Methanobacteriati</taxon>
        <taxon>Methanobacteriota</taxon>
        <taxon>Stenosarchaea group</taxon>
        <taxon>Halobacteria</taxon>
        <taxon>Halobacteriales</taxon>
        <taxon>Natrialbaceae</taxon>
        <taxon>Natronococcus</taxon>
    </lineage>
</organism>
<feature type="domain" description="DUF7322" evidence="3">
    <location>
        <begin position="59"/>
        <end position="119"/>
    </location>
</feature>
<dbReference type="Proteomes" id="UP000011531">
    <property type="component" value="Unassembled WGS sequence"/>
</dbReference>
<feature type="transmembrane region" description="Helical" evidence="2">
    <location>
        <begin position="98"/>
        <end position="114"/>
    </location>
</feature>
<feature type="compositionally biased region" description="Acidic residues" evidence="1">
    <location>
        <begin position="9"/>
        <end position="24"/>
    </location>
</feature>
<feature type="compositionally biased region" description="Basic and acidic residues" evidence="1">
    <location>
        <begin position="163"/>
        <end position="175"/>
    </location>
</feature>
<feature type="compositionally biased region" description="Low complexity" evidence="1">
    <location>
        <begin position="120"/>
        <end position="132"/>
    </location>
</feature>
<protein>
    <recommendedName>
        <fullName evidence="3">DUF7322 domain-containing protein</fullName>
    </recommendedName>
</protein>
<dbReference type="STRING" id="1227498.C492_20111"/>
<name>L9WUR8_9EURY</name>
<accession>L9WUR8</accession>
<evidence type="ECO:0000313" key="4">
    <source>
        <dbReference type="EMBL" id="ELY52068.1"/>
    </source>
</evidence>
<evidence type="ECO:0000256" key="1">
    <source>
        <dbReference type="SAM" id="MobiDB-lite"/>
    </source>
</evidence>
<keyword evidence="2" id="KW-0812">Transmembrane</keyword>
<dbReference type="RefSeq" id="WP_008426792.1">
    <property type="nucleotide sequence ID" value="NZ_AOIA01000160.1"/>
</dbReference>
<feature type="region of interest" description="Disordered" evidence="1">
    <location>
        <begin position="1"/>
        <end position="57"/>
    </location>
</feature>
<dbReference type="EMBL" id="AOIA01000160">
    <property type="protein sequence ID" value="ELY52068.1"/>
    <property type="molecule type" value="Genomic_DNA"/>
</dbReference>
<dbReference type="Pfam" id="PF24008">
    <property type="entry name" value="DUF7322"/>
    <property type="match status" value="1"/>
</dbReference>
<reference evidence="4 5" key="1">
    <citation type="journal article" date="2014" name="PLoS Genet.">
        <title>Phylogenetically driven sequencing of extremely halophilic archaea reveals strategies for static and dynamic osmo-response.</title>
        <authorList>
            <person name="Becker E.A."/>
            <person name="Seitzer P.M."/>
            <person name="Tritt A."/>
            <person name="Larsen D."/>
            <person name="Krusor M."/>
            <person name="Yao A.I."/>
            <person name="Wu D."/>
            <person name="Madern D."/>
            <person name="Eisen J.A."/>
            <person name="Darling A.E."/>
            <person name="Facciotti M.T."/>
        </authorList>
    </citation>
    <scope>NUCLEOTIDE SEQUENCE [LARGE SCALE GENOMIC DNA]</scope>
    <source>
        <strain evidence="4 5">DSM 18795</strain>
    </source>
</reference>
<keyword evidence="2" id="KW-1133">Transmembrane helix</keyword>
<sequence>MVFDRSEHEPEEWDPEEEFTDSDSDSLTIPKVSTEDAGSDLGSDLRSEFGSSTEPEIETDVPSDLLQTFWSLVLVINAAVLALSLGVLFLVFEGPSTNGVVLLLGGIVLSGFAVRRYRTSRPSDGADPSAPDAESDRDADPSAPDAESDRDADPSAPDETPAEPEHRSPADHDRT</sequence>
<feature type="transmembrane region" description="Helical" evidence="2">
    <location>
        <begin position="69"/>
        <end position="92"/>
    </location>
</feature>
<comment type="caution">
    <text evidence="4">The sequence shown here is derived from an EMBL/GenBank/DDBJ whole genome shotgun (WGS) entry which is preliminary data.</text>
</comment>
<evidence type="ECO:0000259" key="3">
    <source>
        <dbReference type="Pfam" id="PF24008"/>
    </source>
</evidence>
<gene>
    <name evidence="4" type="ORF">C492_20111</name>
</gene>
<dbReference type="AlphaFoldDB" id="L9WUR8"/>
<feature type="region of interest" description="Disordered" evidence="1">
    <location>
        <begin position="119"/>
        <end position="175"/>
    </location>
</feature>
<dbReference type="InterPro" id="IPR055746">
    <property type="entry name" value="DUF7322"/>
</dbReference>